<accession>A0ACC0KYH1</accession>
<organism evidence="1 2">
    <name type="scientific">Choristoneura fumiferana</name>
    <name type="common">Spruce budworm moth</name>
    <name type="synonym">Archips fumiferana</name>
    <dbReference type="NCBI Taxonomy" id="7141"/>
    <lineage>
        <taxon>Eukaryota</taxon>
        <taxon>Metazoa</taxon>
        <taxon>Ecdysozoa</taxon>
        <taxon>Arthropoda</taxon>
        <taxon>Hexapoda</taxon>
        <taxon>Insecta</taxon>
        <taxon>Pterygota</taxon>
        <taxon>Neoptera</taxon>
        <taxon>Endopterygota</taxon>
        <taxon>Lepidoptera</taxon>
        <taxon>Glossata</taxon>
        <taxon>Ditrysia</taxon>
        <taxon>Tortricoidea</taxon>
        <taxon>Tortricidae</taxon>
        <taxon>Tortricinae</taxon>
        <taxon>Choristoneura</taxon>
    </lineage>
</organism>
<protein>
    <submittedName>
        <fullName evidence="1">Uncharacterized protein</fullName>
    </submittedName>
</protein>
<evidence type="ECO:0000313" key="1">
    <source>
        <dbReference type="EMBL" id="KAI8441383.1"/>
    </source>
</evidence>
<evidence type="ECO:0000313" key="2">
    <source>
        <dbReference type="Proteomes" id="UP001064048"/>
    </source>
</evidence>
<dbReference type="EMBL" id="CM046127">
    <property type="protein sequence ID" value="KAI8441383.1"/>
    <property type="molecule type" value="Genomic_DNA"/>
</dbReference>
<proteinExistence type="predicted"/>
<dbReference type="Proteomes" id="UP001064048">
    <property type="component" value="Chromosome 27"/>
</dbReference>
<reference evidence="1 2" key="1">
    <citation type="journal article" date="2022" name="Genome Biol. Evol.">
        <title>The Spruce Budworm Genome: Reconstructing the Evolutionary History of Antifreeze Proteins.</title>
        <authorList>
            <person name="Beliveau C."/>
            <person name="Gagne P."/>
            <person name="Picq S."/>
            <person name="Vernygora O."/>
            <person name="Keeling C.I."/>
            <person name="Pinkney K."/>
            <person name="Doucet D."/>
            <person name="Wen F."/>
            <person name="Johnston J.S."/>
            <person name="Maaroufi H."/>
            <person name="Boyle B."/>
            <person name="Laroche J."/>
            <person name="Dewar K."/>
            <person name="Juretic N."/>
            <person name="Blackburn G."/>
            <person name="Nisole A."/>
            <person name="Brunet B."/>
            <person name="Brandao M."/>
            <person name="Lumley L."/>
            <person name="Duan J."/>
            <person name="Quan G."/>
            <person name="Lucarotti C.J."/>
            <person name="Roe A.D."/>
            <person name="Sperling F.A.H."/>
            <person name="Levesque R.C."/>
            <person name="Cusson M."/>
        </authorList>
    </citation>
    <scope>NUCLEOTIDE SEQUENCE [LARGE SCALE GENOMIC DNA]</scope>
    <source>
        <strain evidence="1">Glfc:IPQL:Cfum</strain>
    </source>
</reference>
<name>A0ACC0KYH1_CHOFU</name>
<keyword evidence="2" id="KW-1185">Reference proteome</keyword>
<comment type="caution">
    <text evidence="1">The sequence shown here is derived from an EMBL/GenBank/DDBJ whole genome shotgun (WGS) entry which is preliminary data.</text>
</comment>
<sequence>MENERVGLLMVESLLKESSEQQSPEGNYTWLKSRHIHHDFSEDVEALKPLVLKMTSENCAAIAVKLDNLTETNVTTAVILTNFKRLLLEQHSMQLIEDNVKRAKETKHARKRNRVHPELGAGRQPVVSFILD</sequence>
<gene>
    <name evidence="1" type="ORF">MSG28_014998</name>
</gene>